<dbReference type="STRING" id="1227497.C491_19764"/>
<keyword evidence="3" id="KW-1185">Reference proteome</keyword>
<dbReference type="SUPFAM" id="SSF46785">
    <property type="entry name" value="Winged helix' DNA-binding domain"/>
    <property type="match status" value="1"/>
</dbReference>
<sequence length="112" mass="13044">MTADGPKHSVSLDATLDILSNRYRRRLLVALLEHNPQDDDPQIPAALTFTDEDLETLRIHMTHTHLPKLEKAELIEWDRDTNTIRTGPRFDEIRPLLELMENHANELPDDWL</sequence>
<dbReference type="OrthoDB" id="174098at2157"/>
<dbReference type="Gene3D" id="1.10.10.10">
    <property type="entry name" value="Winged helix-like DNA-binding domain superfamily/Winged helix DNA-binding domain"/>
    <property type="match status" value="1"/>
</dbReference>
<evidence type="ECO:0000259" key="1">
    <source>
        <dbReference type="Pfam" id="PF24035"/>
    </source>
</evidence>
<dbReference type="EMBL" id="AOIB01000037">
    <property type="protein sequence ID" value="ELY54436.1"/>
    <property type="molecule type" value="Genomic_DNA"/>
</dbReference>
<comment type="caution">
    <text evidence="2">The sequence shown here is derived from an EMBL/GenBank/DDBJ whole genome shotgun (WGS) entry which is preliminary data.</text>
</comment>
<evidence type="ECO:0000313" key="2">
    <source>
        <dbReference type="EMBL" id="ELY54436.1"/>
    </source>
</evidence>
<name>L9WZ39_9EURY</name>
<dbReference type="InterPro" id="IPR036388">
    <property type="entry name" value="WH-like_DNA-bd_sf"/>
</dbReference>
<dbReference type="eggNOG" id="arCOG03828">
    <property type="taxonomic scope" value="Archaea"/>
</dbReference>
<dbReference type="InterPro" id="IPR055768">
    <property type="entry name" value="DUF7344"/>
</dbReference>
<feature type="domain" description="DUF7344" evidence="1">
    <location>
        <begin position="17"/>
        <end position="85"/>
    </location>
</feature>
<evidence type="ECO:0000313" key="3">
    <source>
        <dbReference type="Proteomes" id="UP000011688"/>
    </source>
</evidence>
<proteinExistence type="predicted"/>
<gene>
    <name evidence="2" type="ORF">C491_19764</name>
</gene>
<reference evidence="2 3" key="1">
    <citation type="journal article" date="2014" name="PLoS Genet.">
        <title>Phylogenetically driven sequencing of extremely halophilic archaea reveals strategies for static and dynamic osmo-response.</title>
        <authorList>
            <person name="Becker E.A."/>
            <person name="Seitzer P.M."/>
            <person name="Tritt A."/>
            <person name="Larsen D."/>
            <person name="Krusor M."/>
            <person name="Yao A.I."/>
            <person name="Wu D."/>
            <person name="Madern D."/>
            <person name="Eisen J.A."/>
            <person name="Darling A.E."/>
            <person name="Facciotti M.T."/>
        </authorList>
    </citation>
    <scope>NUCLEOTIDE SEQUENCE [LARGE SCALE GENOMIC DNA]</scope>
    <source>
        <strain evidence="2 3">DSM 10524</strain>
    </source>
</reference>
<dbReference type="RefSeq" id="WP_005559389.1">
    <property type="nucleotide sequence ID" value="NZ_AOIB01000037.1"/>
</dbReference>
<protein>
    <recommendedName>
        <fullName evidence="1">DUF7344 domain-containing protein</fullName>
    </recommendedName>
</protein>
<dbReference type="Pfam" id="PF24035">
    <property type="entry name" value="DUF7344"/>
    <property type="match status" value="1"/>
</dbReference>
<organism evidence="2 3">
    <name type="scientific">Natronococcus amylolyticus DSM 10524</name>
    <dbReference type="NCBI Taxonomy" id="1227497"/>
    <lineage>
        <taxon>Archaea</taxon>
        <taxon>Methanobacteriati</taxon>
        <taxon>Methanobacteriota</taxon>
        <taxon>Stenosarchaea group</taxon>
        <taxon>Halobacteria</taxon>
        <taxon>Halobacteriales</taxon>
        <taxon>Natrialbaceae</taxon>
        <taxon>Natronococcus</taxon>
    </lineage>
</organism>
<dbReference type="InterPro" id="IPR036390">
    <property type="entry name" value="WH_DNA-bd_sf"/>
</dbReference>
<dbReference type="AlphaFoldDB" id="L9WZ39"/>
<dbReference type="Proteomes" id="UP000011688">
    <property type="component" value="Unassembled WGS sequence"/>
</dbReference>
<accession>L9WZ39</accession>